<reference evidence="1 2" key="1">
    <citation type="submission" date="2017-05" db="EMBL/GenBank/DDBJ databases">
        <title>Genome Sequence of Loktanella vestfoldensis Strain SMR4r Isolated from a Culture of the Diatom Skeletonema marinoi.</title>
        <authorList>
            <person name="Topel M."/>
            <person name="Pinder M.I.M."/>
            <person name="Johansson O.N."/>
            <person name="Kourtchenko O."/>
            <person name="Godhe A."/>
            <person name="Clarke A.K."/>
        </authorList>
    </citation>
    <scope>NUCLEOTIDE SEQUENCE [LARGE SCALE GENOMIC DNA]</scope>
    <source>
        <strain evidence="1 2">SMR4r</strain>
    </source>
</reference>
<evidence type="ECO:0000313" key="2">
    <source>
        <dbReference type="Proteomes" id="UP000195273"/>
    </source>
</evidence>
<dbReference type="Proteomes" id="UP000195273">
    <property type="component" value="Chromosome"/>
</dbReference>
<accession>A0A1Y0EA59</accession>
<keyword evidence="2" id="KW-1185">Reference proteome</keyword>
<protein>
    <recommendedName>
        <fullName evidence="3">Anti-sigma factor NepR domain-containing protein</fullName>
    </recommendedName>
</protein>
<gene>
    <name evidence="1" type="ORF">LOKVESSMR4R_00958</name>
</gene>
<dbReference type="AlphaFoldDB" id="A0A1Y0EA59"/>
<sequence>MDQHDKPEPQLDALLRDLLAGIADEPVSDELRALALRLQKQLDQRQTAAIAKA</sequence>
<dbReference type="KEGG" id="lvs:LOKVESSMR4R_00958"/>
<evidence type="ECO:0000313" key="1">
    <source>
        <dbReference type="EMBL" id="ARU00289.1"/>
    </source>
</evidence>
<dbReference type="EMBL" id="CP021431">
    <property type="protein sequence ID" value="ARU00289.1"/>
    <property type="molecule type" value="Genomic_DNA"/>
</dbReference>
<organism evidence="1 2">
    <name type="scientific">Yoonia vestfoldensis</name>
    <dbReference type="NCBI Taxonomy" id="245188"/>
    <lineage>
        <taxon>Bacteria</taxon>
        <taxon>Pseudomonadati</taxon>
        <taxon>Pseudomonadota</taxon>
        <taxon>Alphaproteobacteria</taxon>
        <taxon>Rhodobacterales</taxon>
        <taxon>Paracoccaceae</taxon>
        <taxon>Yoonia</taxon>
    </lineage>
</organism>
<evidence type="ECO:0008006" key="3">
    <source>
        <dbReference type="Google" id="ProtNLM"/>
    </source>
</evidence>
<name>A0A1Y0EA59_9RHOB</name>
<proteinExistence type="predicted"/>
<dbReference type="RefSeq" id="WP_157898139.1">
    <property type="nucleotide sequence ID" value="NZ_CP021431.1"/>
</dbReference>